<dbReference type="CDD" id="cd00207">
    <property type="entry name" value="fer2"/>
    <property type="match status" value="1"/>
</dbReference>
<dbReference type="InterPro" id="IPR036010">
    <property type="entry name" value="2Fe-2S_ferredoxin-like_sf"/>
</dbReference>
<gene>
    <name evidence="8" type="ORF">G3A44_19805</name>
</gene>
<evidence type="ECO:0000259" key="7">
    <source>
        <dbReference type="PROSITE" id="PS51384"/>
    </source>
</evidence>
<dbReference type="InterPro" id="IPR039261">
    <property type="entry name" value="FNR_nucleotide-bd"/>
</dbReference>
<evidence type="ECO:0000256" key="2">
    <source>
        <dbReference type="ARBA" id="ARBA00022714"/>
    </source>
</evidence>
<dbReference type="GO" id="GO:0046872">
    <property type="term" value="F:metal ion binding"/>
    <property type="evidence" value="ECO:0007669"/>
    <property type="project" value="UniProtKB-KW"/>
</dbReference>
<dbReference type="GO" id="GO:0051537">
    <property type="term" value="F:2 iron, 2 sulfur cluster binding"/>
    <property type="evidence" value="ECO:0007669"/>
    <property type="project" value="UniProtKB-KW"/>
</dbReference>
<dbReference type="Gene3D" id="2.40.30.10">
    <property type="entry name" value="Translation factors"/>
    <property type="match status" value="1"/>
</dbReference>
<dbReference type="PANTHER" id="PTHR47354:SF1">
    <property type="entry name" value="CARNITINE MONOOXYGENASE REDUCTASE SUBUNIT"/>
    <property type="match status" value="1"/>
</dbReference>
<evidence type="ECO:0000256" key="4">
    <source>
        <dbReference type="ARBA" id="ARBA00023002"/>
    </source>
</evidence>
<dbReference type="InterPro" id="IPR017938">
    <property type="entry name" value="Riboflavin_synthase-like_b-brl"/>
</dbReference>
<keyword evidence="4" id="KW-0560">Oxidoreductase</keyword>
<keyword evidence="2" id="KW-0001">2Fe-2S</keyword>
<dbReference type="Pfam" id="PF00111">
    <property type="entry name" value="Fer2"/>
    <property type="match status" value="1"/>
</dbReference>
<dbReference type="Gene3D" id="3.40.50.80">
    <property type="entry name" value="Nucleotide-binding domain of ferredoxin-NADP reductase (FNR) module"/>
    <property type="match status" value="1"/>
</dbReference>
<dbReference type="Gene3D" id="3.10.20.30">
    <property type="match status" value="1"/>
</dbReference>
<reference evidence="8 9" key="1">
    <citation type="submission" date="2020-02" db="EMBL/GenBank/DDBJ databases">
        <title>Ideonella bacterium strain TBM-1.</title>
        <authorList>
            <person name="Chen W.-M."/>
        </authorList>
    </citation>
    <scope>NUCLEOTIDE SEQUENCE [LARGE SCALE GENOMIC DNA]</scope>
    <source>
        <strain evidence="8 9">TBM-1</strain>
    </source>
</reference>
<keyword evidence="9" id="KW-1185">Reference proteome</keyword>
<keyword evidence="5" id="KW-0408">Iron</keyword>
<organism evidence="8 9">
    <name type="scientific">Ideonella livida</name>
    <dbReference type="NCBI Taxonomy" id="2707176"/>
    <lineage>
        <taxon>Bacteria</taxon>
        <taxon>Pseudomonadati</taxon>
        <taxon>Pseudomonadota</taxon>
        <taxon>Betaproteobacteria</taxon>
        <taxon>Burkholderiales</taxon>
        <taxon>Sphaerotilaceae</taxon>
        <taxon>Ideonella</taxon>
    </lineage>
</organism>
<sequence>MTLTLASAEASRPAPSPAPILAATVAPQGAWPQLPAGTRWLQVQRRERLCADIVALTLVDPSGVPLPDWTAGAHVDLLLPLDGPAAPPRARSYSLCHRPGERGHYQIAVQRERAGRGGSAWVHEHLHEGAWVPVRPPRNLFTLRPAPHVLLLAGGIGLTPLLAMAEALWAEGRSFALQVAVRQRTRLPFAARLAQAPWARHVQVWADDEGAALDLPAQLAAQPAGTLVATCGPAGFMAAVQRAAQQAGWAPERVLLEHFAAPPAAAVDRPATVSAVAPEAAPDFAPDAAPAQVLWAPTGQCLALPPQASVAQVLRAAGVALDLSCEQGICGQCCLQVLDGQAEHRDLVYGPHEHTVERRFTPCCSRPAAGAAGPLVLAPLGWAQAEGSA</sequence>
<dbReference type="GO" id="GO:0016491">
    <property type="term" value="F:oxidoreductase activity"/>
    <property type="evidence" value="ECO:0007669"/>
    <property type="project" value="UniProtKB-KW"/>
</dbReference>
<dbReference type="InterPro" id="IPR006058">
    <property type="entry name" value="2Fe2S_fd_BS"/>
</dbReference>
<evidence type="ECO:0000313" key="8">
    <source>
        <dbReference type="EMBL" id="NDY93440.1"/>
    </source>
</evidence>
<feature type="domain" description="FAD-binding FR-type" evidence="7">
    <location>
        <begin position="36"/>
        <end position="144"/>
    </location>
</feature>
<dbReference type="PROSITE" id="PS00197">
    <property type="entry name" value="2FE2S_FER_1"/>
    <property type="match status" value="1"/>
</dbReference>
<dbReference type="PROSITE" id="PS51384">
    <property type="entry name" value="FAD_FR"/>
    <property type="match status" value="1"/>
</dbReference>
<evidence type="ECO:0000313" key="9">
    <source>
        <dbReference type="Proteomes" id="UP000484255"/>
    </source>
</evidence>
<keyword evidence="3" id="KW-0479">Metal-binding</keyword>
<dbReference type="SUPFAM" id="SSF52343">
    <property type="entry name" value="Ferredoxin reductase-like, C-terminal NADP-linked domain"/>
    <property type="match status" value="1"/>
</dbReference>
<dbReference type="PANTHER" id="PTHR47354">
    <property type="entry name" value="NADH OXIDOREDUCTASE HCR"/>
    <property type="match status" value="1"/>
</dbReference>
<evidence type="ECO:0000256" key="5">
    <source>
        <dbReference type="ARBA" id="ARBA00023004"/>
    </source>
</evidence>
<evidence type="ECO:0000256" key="1">
    <source>
        <dbReference type="ARBA" id="ARBA00022630"/>
    </source>
</evidence>
<dbReference type="EMBL" id="JAAGOH010000036">
    <property type="protein sequence ID" value="NDY93440.1"/>
    <property type="molecule type" value="Genomic_DNA"/>
</dbReference>
<accession>A0A7C9TLD2</accession>
<dbReference type="InterPro" id="IPR001041">
    <property type="entry name" value="2Fe-2S_ferredoxin-type"/>
</dbReference>
<dbReference type="InterPro" id="IPR012675">
    <property type="entry name" value="Beta-grasp_dom_sf"/>
</dbReference>
<dbReference type="SUPFAM" id="SSF54292">
    <property type="entry name" value="2Fe-2S ferredoxin-like"/>
    <property type="match status" value="1"/>
</dbReference>
<dbReference type="Proteomes" id="UP000484255">
    <property type="component" value="Unassembled WGS sequence"/>
</dbReference>
<dbReference type="SUPFAM" id="SSF63380">
    <property type="entry name" value="Riboflavin synthase domain-like"/>
    <property type="match status" value="1"/>
</dbReference>
<name>A0A7C9TLD2_9BURK</name>
<dbReference type="InterPro" id="IPR050415">
    <property type="entry name" value="MRET"/>
</dbReference>
<protein>
    <submittedName>
        <fullName evidence="8">Oxidoreductase</fullName>
    </submittedName>
</protein>
<dbReference type="CDD" id="cd06185">
    <property type="entry name" value="PDR_like"/>
    <property type="match status" value="1"/>
</dbReference>
<dbReference type="RefSeq" id="WP_163459478.1">
    <property type="nucleotide sequence ID" value="NZ_JAAGOH010000036.1"/>
</dbReference>
<dbReference type="AlphaFoldDB" id="A0A7C9TLD2"/>
<dbReference type="InterPro" id="IPR017927">
    <property type="entry name" value="FAD-bd_FR_type"/>
</dbReference>
<evidence type="ECO:0000256" key="3">
    <source>
        <dbReference type="ARBA" id="ARBA00022723"/>
    </source>
</evidence>
<dbReference type="PRINTS" id="PR00409">
    <property type="entry name" value="PHDIOXRDTASE"/>
</dbReference>
<keyword evidence="1" id="KW-0285">Flavoprotein</keyword>
<evidence type="ECO:0000256" key="6">
    <source>
        <dbReference type="ARBA" id="ARBA00023014"/>
    </source>
</evidence>
<comment type="caution">
    <text evidence="8">The sequence shown here is derived from an EMBL/GenBank/DDBJ whole genome shotgun (WGS) entry which is preliminary data.</text>
</comment>
<keyword evidence="6" id="KW-0411">Iron-sulfur</keyword>
<proteinExistence type="predicted"/>